<comment type="similarity">
    <text evidence="1">Belongs to the GSP E family.</text>
</comment>
<evidence type="ECO:0000259" key="6">
    <source>
        <dbReference type="Pfam" id="PF05157"/>
    </source>
</evidence>
<feature type="domain" description="Type II secretion system protein GspE N-terminal" evidence="6">
    <location>
        <begin position="83"/>
        <end position="170"/>
    </location>
</feature>
<dbReference type="Gene3D" id="3.40.50.300">
    <property type="entry name" value="P-loop containing nucleotide triphosphate hydrolases"/>
    <property type="match status" value="1"/>
</dbReference>
<dbReference type="InterPro" id="IPR027417">
    <property type="entry name" value="P-loop_NTPase"/>
</dbReference>
<proteinExistence type="inferred from homology"/>
<dbReference type="Proteomes" id="UP000316292">
    <property type="component" value="Unassembled WGS sequence"/>
</dbReference>
<evidence type="ECO:0000256" key="1">
    <source>
        <dbReference type="ARBA" id="ARBA00006611"/>
    </source>
</evidence>
<dbReference type="InterPro" id="IPR001482">
    <property type="entry name" value="T2SS/T4SS_dom"/>
</dbReference>
<evidence type="ECO:0000313" key="7">
    <source>
        <dbReference type="EMBL" id="TMQ51105.1"/>
    </source>
</evidence>
<reference evidence="7 8" key="1">
    <citation type="journal article" date="2019" name="Nat. Microbiol.">
        <title>Mediterranean grassland soil C-N compound turnover is dependent on rainfall and depth, and is mediated by genomically divergent microorganisms.</title>
        <authorList>
            <person name="Diamond S."/>
            <person name="Andeer P.F."/>
            <person name="Li Z."/>
            <person name="Crits-Christoph A."/>
            <person name="Burstein D."/>
            <person name="Anantharaman K."/>
            <person name="Lane K.R."/>
            <person name="Thomas B.C."/>
            <person name="Pan C."/>
            <person name="Northen T.R."/>
            <person name="Banfield J.F."/>
        </authorList>
    </citation>
    <scope>NUCLEOTIDE SEQUENCE [LARGE SCALE GENOMIC DNA]</scope>
    <source>
        <strain evidence="7">WS_1</strain>
    </source>
</reference>
<organism evidence="7 8">
    <name type="scientific">Eiseniibacteriota bacterium</name>
    <dbReference type="NCBI Taxonomy" id="2212470"/>
    <lineage>
        <taxon>Bacteria</taxon>
        <taxon>Candidatus Eiseniibacteriota</taxon>
    </lineage>
</organism>
<dbReference type="Gene3D" id="3.30.300.160">
    <property type="entry name" value="Type II secretion system, protein E, N-terminal domain"/>
    <property type="match status" value="1"/>
</dbReference>
<dbReference type="EMBL" id="VBOR01000021">
    <property type="protein sequence ID" value="TMQ51105.1"/>
    <property type="molecule type" value="Genomic_DNA"/>
</dbReference>
<dbReference type="Pfam" id="PF05157">
    <property type="entry name" value="MshEN"/>
    <property type="match status" value="1"/>
</dbReference>
<sequence length="509" mass="54851">MPCDSSHRRKHSSHPIMRYDVTRPKSPTRTLTSILVEGGIVNEAQVEQALARQRETGNLIGETLVELGFTSEENIGWALSKQLGIPYVDVRPEAIDSEHVRRFPEQVLRRVQAVPLFGSRSELTVAMADPTDQDAVQELRQTVGGSLSLVIGSPGSLRRAIDAVYGPSKQAPHPETAPSGSGKADGTAEPPPRDVVWDRAGTNFLMFHLHTARKKGASEIHFTPTDGALSIHYRTDAGLESQAAERPEAGIFLRARLGVLGIFDLEGTSDLMSQGSIAMDVGPDRMVLSVSHCRAASGIATVIRLSPRPTQVPELNALGVSPIAEAEIRDMVEGPEGIVIVHGPPRSGGSLVLASLAALAAHAPRRMLAIEPSHVTPYPEQVTRLTFGKREDAQAHWADLVVGQGADVAILDDFLLGDSIADALCGASVGRLLFVRTDWLDGKALLRYLAGTRHGRAVFADRPFALLGLPTARREGSRVWSSAEERAGGLSAIILTDEDRDKIQNERQT</sequence>
<dbReference type="PANTHER" id="PTHR30258:SF3">
    <property type="entry name" value="SLL1921 PROTEIN"/>
    <property type="match status" value="1"/>
</dbReference>
<evidence type="ECO:0000313" key="8">
    <source>
        <dbReference type="Proteomes" id="UP000316292"/>
    </source>
</evidence>
<keyword evidence="3" id="KW-0067">ATP-binding</keyword>
<dbReference type="GO" id="GO:0005886">
    <property type="term" value="C:plasma membrane"/>
    <property type="evidence" value="ECO:0007669"/>
    <property type="project" value="TreeGrafter"/>
</dbReference>
<dbReference type="Gene3D" id="3.30.450.90">
    <property type="match status" value="1"/>
</dbReference>
<dbReference type="InterPro" id="IPR007831">
    <property type="entry name" value="T2SS_GspE_N"/>
</dbReference>
<dbReference type="SUPFAM" id="SSF160246">
    <property type="entry name" value="EspE N-terminal domain-like"/>
    <property type="match status" value="1"/>
</dbReference>
<name>A0A538SIB1_UNCEI</name>
<protein>
    <recommendedName>
        <fullName evidence="9">Type II secretion system protein GspE N-terminal domain-containing protein</fullName>
    </recommendedName>
</protein>
<feature type="domain" description="Bacterial type II secretion system protein E" evidence="5">
    <location>
        <begin position="206"/>
        <end position="371"/>
    </location>
</feature>
<dbReference type="GO" id="GO:0005524">
    <property type="term" value="F:ATP binding"/>
    <property type="evidence" value="ECO:0007669"/>
    <property type="project" value="UniProtKB-KW"/>
</dbReference>
<dbReference type="GO" id="GO:0016887">
    <property type="term" value="F:ATP hydrolysis activity"/>
    <property type="evidence" value="ECO:0007669"/>
    <property type="project" value="TreeGrafter"/>
</dbReference>
<feature type="region of interest" description="Disordered" evidence="4">
    <location>
        <begin position="167"/>
        <end position="193"/>
    </location>
</feature>
<comment type="caution">
    <text evidence="7">The sequence shown here is derived from an EMBL/GenBank/DDBJ whole genome shotgun (WGS) entry which is preliminary data.</text>
</comment>
<evidence type="ECO:0000256" key="2">
    <source>
        <dbReference type="ARBA" id="ARBA00022741"/>
    </source>
</evidence>
<dbReference type="InterPro" id="IPR037257">
    <property type="entry name" value="T2SS_E_N_sf"/>
</dbReference>
<keyword evidence="2" id="KW-0547">Nucleotide-binding</keyword>
<accession>A0A538SIB1</accession>
<evidence type="ECO:0000259" key="5">
    <source>
        <dbReference type="Pfam" id="PF00437"/>
    </source>
</evidence>
<evidence type="ECO:0008006" key="9">
    <source>
        <dbReference type="Google" id="ProtNLM"/>
    </source>
</evidence>
<evidence type="ECO:0000256" key="3">
    <source>
        <dbReference type="ARBA" id="ARBA00022840"/>
    </source>
</evidence>
<gene>
    <name evidence="7" type="ORF">E6K71_00870</name>
</gene>
<evidence type="ECO:0000256" key="4">
    <source>
        <dbReference type="SAM" id="MobiDB-lite"/>
    </source>
</evidence>
<dbReference type="Pfam" id="PF00437">
    <property type="entry name" value="T2SSE"/>
    <property type="match status" value="1"/>
</dbReference>
<feature type="region of interest" description="Disordered" evidence="4">
    <location>
        <begin position="1"/>
        <end position="23"/>
    </location>
</feature>
<dbReference type="AlphaFoldDB" id="A0A538SIB1"/>
<dbReference type="SUPFAM" id="SSF52540">
    <property type="entry name" value="P-loop containing nucleoside triphosphate hydrolases"/>
    <property type="match status" value="1"/>
</dbReference>
<dbReference type="PANTHER" id="PTHR30258">
    <property type="entry name" value="TYPE II SECRETION SYSTEM PROTEIN GSPE-RELATED"/>
    <property type="match status" value="1"/>
</dbReference>